<evidence type="ECO:0008006" key="5">
    <source>
        <dbReference type="Google" id="ProtNLM"/>
    </source>
</evidence>
<sequence>MANAVYIIGNGFDMRMGMLTDYPSFLKYYKALEAPSNEIGKIKMRFFQKMKEEEAKEKNKWADLEVALGAFTKDETNIGLFKDFCRNTNEELINYLKSVEKQSPTPSEEEKEKFFHDLESPERYLRSLKLRQDFINNAITKDEVYSNIISFNYTSTIERLLDGHTNENSHISVRHIHRTLKNDYVLFGVNNAEQIENEEFRKDEALLDLIVKPKGNAELGENIDAECANIIRDGHIFYIYGTSLGITDQIWWNSIAQRYKGSNSVILYFDHENETTQRHDIEMSALERQIRDKVINAMGLPGSEPDHRQRIYVVRNADIFPYREIKDK</sequence>
<organism evidence="2 3">
    <name type="scientific">Prevotella dentalis (strain ATCC 49559 / DSM 3688 / JCM 13448 / NCTC 12043 / ES 2772)</name>
    <name type="common">Mitsuokella dentalis</name>
    <dbReference type="NCBI Taxonomy" id="908937"/>
    <lineage>
        <taxon>Bacteria</taxon>
        <taxon>Pseudomonadati</taxon>
        <taxon>Bacteroidota</taxon>
        <taxon>Bacteroidia</taxon>
        <taxon>Bacteroidales</taxon>
        <taxon>Prevotellaceae</taxon>
        <taxon>Prevotella</taxon>
    </lineage>
</organism>
<dbReference type="STRING" id="908937.Prede_0986"/>
<dbReference type="Proteomes" id="UP000007820">
    <property type="component" value="Unassembled WGS sequence"/>
</dbReference>
<name>F9D1X7_PREDD</name>
<dbReference type="EMBL" id="AFPW01000012">
    <property type="protein sequence ID" value="EGQ15795.1"/>
    <property type="molecule type" value="Genomic_DNA"/>
</dbReference>
<dbReference type="KEGG" id="pdt:Prede_0986"/>
<accession>F9D1X7</accession>
<dbReference type="HOGENOM" id="CLU_841326_0_0_10"/>
<dbReference type="Proteomes" id="UP000010862">
    <property type="component" value="Chromosome 1"/>
</dbReference>
<dbReference type="RefSeq" id="WP_005844684.1">
    <property type="nucleotide sequence ID" value="NC_019960.1"/>
</dbReference>
<evidence type="ECO:0000313" key="2">
    <source>
        <dbReference type="EMBL" id="EGQ15795.1"/>
    </source>
</evidence>
<evidence type="ECO:0000313" key="4">
    <source>
        <dbReference type="Proteomes" id="UP000010862"/>
    </source>
</evidence>
<evidence type="ECO:0000313" key="1">
    <source>
        <dbReference type="EMBL" id="AGB28327.1"/>
    </source>
</evidence>
<proteinExistence type="predicted"/>
<dbReference type="InterPro" id="IPR025935">
    <property type="entry name" value="AbiH"/>
</dbReference>
<dbReference type="Pfam" id="PF14253">
    <property type="entry name" value="AbiH"/>
    <property type="match status" value="1"/>
</dbReference>
<protein>
    <recommendedName>
        <fullName evidence="5">Bacteriophage abortive infection AbiH</fullName>
    </recommendedName>
</protein>
<reference evidence="1" key="2">
    <citation type="submission" date="2012-02" db="EMBL/GenBank/DDBJ databases">
        <title>Complete sequence of chromosome 1 of Prevotella dentalis DSM 3688.</title>
        <authorList>
            <consortium name="US DOE Joint Genome Institute (JGI-PGF)"/>
            <person name="Lucas S."/>
            <person name="Copeland A."/>
            <person name="Lapidus A."/>
            <person name="Glavina del Rio T."/>
            <person name="Dalin E."/>
            <person name="Tice H."/>
            <person name="Bruce D."/>
            <person name="Goodwin L."/>
            <person name="Pitluck S."/>
            <person name="Peters L."/>
            <person name="Mikhailova N."/>
            <person name="Chertkov O."/>
            <person name="Kyrpides N."/>
            <person name="Mavromatis K."/>
            <person name="Ivanova N."/>
            <person name="Brettin T."/>
            <person name="Detter J.C."/>
            <person name="Han C."/>
            <person name="Larimer F."/>
            <person name="Land M."/>
            <person name="Hauser L."/>
            <person name="Markowitz V."/>
            <person name="Cheng J.-F."/>
            <person name="Hugenholtz P."/>
            <person name="Woyke T."/>
            <person name="Wu D."/>
            <person name="Gronow S."/>
            <person name="Wellnitz S."/>
            <person name="Brambilla E."/>
            <person name="Klenk H.-P."/>
            <person name="Eisen J.A."/>
        </authorList>
    </citation>
    <scope>NUCLEOTIDE SEQUENCE [LARGE SCALE GENOMIC DNA]</scope>
    <source>
        <strain evidence="1">DSM 3688</strain>
    </source>
</reference>
<reference evidence="2 3" key="1">
    <citation type="submission" date="2011-04" db="EMBL/GenBank/DDBJ databases">
        <authorList>
            <person name="Muzny D."/>
            <person name="Qin X."/>
            <person name="Deng J."/>
            <person name="Jiang H."/>
            <person name="Liu Y."/>
            <person name="Qu J."/>
            <person name="Song X.-Z."/>
            <person name="Zhang L."/>
            <person name="Thornton R."/>
            <person name="Coyle M."/>
            <person name="Francisco L."/>
            <person name="Jackson L."/>
            <person name="Javaid M."/>
            <person name="Korchina V."/>
            <person name="Kovar C."/>
            <person name="Mata R."/>
            <person name="Mathew T."/>
            <person name="Ngo R."/>
            <person name="Nguyen L."/>
            <person name="Nguyen N."/>
            <person name="Okwuonu G."/>
            <person name="Ongeri F."/>
            <person name="Pham C."/>
            <person name="Simmons D."/>
            <person name="Wilczek-Boney K."/>
            <person name="Hale W."/>
            <person name="Jakkamsetti A."/>
            <person name="Pham P."/>
            <person name="Ruth R."/>
            <person name="San Lucas F."/>
            <person name="Warren J."/>
            <person name="Zhang J."/>
            <person name="Zhao Z."/>
            <person name="Zhou C."/>
            <person name="Zhu D."/>
            <person name="Lee S."/>
            <person name="Bess C."/>
            <person name="Blankenburg K."/>
            <person name="Forbes L."/>
            <person name="Fu Q."/>
            <person name="Gubbala S."/>
            <person name="Hirani K."/>
            <person name="Jayaseelan J.C."/>
            <person name="Lara F."/>
            <person name="Munidasa M."/>
            <person name="Palculict T."/>
            <person name="Patil S."/>
            <person name="Pu L.-L."/>
            <person name="Saada N."/>
            <person name="Tang L."/>
            <person name="Weissenberger G."/>
            <person name="Zhu Y."/>
            <person name="Hemphill L."/>
            <person name="Shang Y."/>
            <person name="Youmans B."/>
            <person name="Ayvaz T."/>
            <person name="Ross M."/>
            <person name="Santibanez J."/>
            <person name="Aqrawi P."/>
            <person name="Gross S."/>
            <person name="Joshi V."/>
            <person name="Fowler G."/>
            <person name="Nazareth L."/>
            <person name="Reid J."/>
            <person name="Worley K."/>
            <person name="Petrosino J."/>
            <person name="Highlander S."/>
            <person name="Gibbs R."/>
        </authorList>
    </citation>
    <scope>NUCLEOTIDE SEQUENCE [LARGE SCALE GENOMIC DNA]</scope>
    <source>
        <strain evidence="2 3">DSM 3688</strain>
    </source>
</reference>
<gene>
    <name evidence="1" type="ordered locus">Prede_0986</name>
    <name evidence="2" type="ORF">HMPREF9136_0855</name>
</gene>
<keyword evidence="4" id="KW-1185">Reference proteome</keyword>
<dbReference type="eggNOG" id="ENOG5033616">
    <property type="taxonomic scope" value="Bacteria"/>
</dbReference>
<dbReference type="AlphaFoldDB" id="F9D1X7"/>
<dbReference type="EMBL" id="CP003368">
    <property type="protein sequence ID" value="AGB28327.1"/>
    <property type="molecule type" value="Genomic_DNA"/>
</dbReference>
<dbReference type="PATRIC" id="fig|908937.9.peg.1033"/>
<evidence type="ECO:0000313" key="3">
    <source>
        <dbReference type="Proteomes" id="UP000007820"/>
    </source>
</evidence>
<dbReference type="OrthoDB" id="5903604at2"/>
<reference evidence="4" key="3">
    <citation type="submission" date="2012-02" db="EMBL/GenBank/DDBJ databases">
        <title>Complete sequence of chromosome 1 of Prevotella dentalis DSM 3688.</title>
        <authorList>
            <person name="Lucas S."/>
            <person name="Copeland A."/>
            <person name="Lapidus A."/>
            <person name="Glavina del Rio T."/>
            <person name="Dalin E."/>
            <person name="Tice H."/>
            <person name="Bruce D."/>
            <person name="Goodwin L."/>
            <person name="Pitluck S."/>
            <person name="Peters L."/>
            <person name="Mikhailova N."/>
            <person name="Chertkov O."/>
            <person name="Kyrpides N."/>
            <person name="Mavromatis K."/>
            <person name="Ivanova N."/>
            <person name="Brettin T."/>
            <person name="Detter J.C."/>
            <person name="Han C."/>
            <person name="Larimer F."/>
            <person name="Land M."/>
            <person name="Hauser L."/>
            <person name="Markowitz V."/>
            <person name="Cheng J.-F."/>
            <person name="Hugenholtz P."/>
            <person name="Woyke T."/>
            <person name="Wu D."/>
            <person name="Gronow S."/>
            <person name="Wellnitz S."/>
            <person name="Brambilla E."/>
            <person name="Klenk H.-P."/>
            <person name="Eisen J.A."/>
        </authorList>
    </citation>
    <scope>NUCLEOTIDE SEQUENCE [LARGE SCALE GENOMIC DNA]</scope>
    <source>
        <strain evidence="4">ATCC 49559 / DSM 3688 / JCM 13448 / NCTC 12043 / ES 2772</strain>
    </source>
</reference>